<keyword evidence="3" id="KW-1185">Reference proteome</keyword>
<dbReference type="PANTHER" id="PTHR35486:SF1">
    <property type="entry name" value="OS02G0689500 PROTEIN"/>
    <property type="match status" value="1"/>
</dbReference>
<feature type="compositionally biased region" description="Low complexity" evidence="1">
    <location>
        <begin position="163"/>
        <end position="180"/>
    </location>
</feature>
<reference evidence="2 3" key="1">
    <citation type="journal article" date="2024" name="Plant J.">
        <title>Genome sequences and population genomics reveal climatic adaptation and genomic divergence between two closely related sweetgum species.</title>
        <authorList>
            <person name="Xu W.Q."/>
            <person name="Ren C.Q."/>
            <person name="Zhang X.Y."/>
            <person name="Comes H.P."/>
            <person name="Liu X.H."/>
            <person name="Li Y.G."/>
            <person name="Kettle C.J."/>
            <person name="Jalonen R."/>
            <person name="Gaisberger H."/>
            <person name="Ma Y.Z."/>
            <person name="Qiu Y.X."/>
        </authorList>
    </citation>
    <scope>NUCLEOTIDE SEQUENCE [LARGE SCALE GENOMIC DNA]</scope>
    <source>
        <strain evidence="2">Hangzhou</strain>
    </source>
</reference>
<accession>A0AAP0R821</accession>
<evidence type="ECO:0000313" key="2">
    <source>
        <dbReference type="EMBL" id="KAK9273015.1"/>
    </source>
</evidence>
<sequence>MRSRNQDRYNRQIRPNIQMGHQSLKHKPTNSSVGVCASCLRERLFSLIAAQAQAQVQVQAQLRSAAAEDRLKSDPHPPPLIFPRSVSPYISRRKADDTSWYHHQHHLHSVSNQRFYSTPQVGPGGSITTAGSLTKKRGKFSLISKLFRSRSEKLDLDPRASRDSCTTSSSSPSWFPSIFSGRRKKRSTIFSGDRGPYRTRNRGMSLERAPDDGDECDASSGYSSESSQGWKRTPVAVPVTSVRRGRPGHVRNTSGLAFCLSPLVRASPNRHWNQKCMPPEIGFSGEFRVSAKPHLSTAASFCANRSRKLADFGRGTPNR</sequence>
<comment type="caution">
    <text evidence="2">The sequence shown here is derived from an EMBL/GenBank/DDBJ whole genome shotgun (WGS) entry which is preliminary data.</text>
</comment>
<dbReference type="AlphaFoldDB" id="A0AAP0R821"/>
<feature type="region of interest" description="Disordered" evidence="1">
    <location>
        <begin position="155"/>
        <end position="233"/>
    </location>
</feature>
<evidence type="ECO:0000256" key="1">
    <source>
        <dbReference type="SAM" id="MobiDB-lite"/>
    </source>
</evidence>
<dbReference type="PANTHER" id="PTHR35486">
    <property type="entry name" value="EXPRESSED PROTEIN"/>
    <property type="match status" value="1"/>
</dbReference>
<dbReference type="Proteomes" id="UP001415857">
    <property type="component" value="Unassembled WGS sequence"/>
</dbReference>
<proteinExistence type="predicted"/>
<dbReference type="EMBL" id="JBBPBK010000012">
    <property type="protein sequence ID" value="KAK9273015.1"/>
    <property type="molecule type" value="Genomic_DNA"/>
</dbReference>
<gene>
    <name evidence="2" type="ORF">L1049_017822</name>
</gene>
<protein>
    <submittedName>
        <fullName evidence="2">Uncharacterized protein</fullName>
    </submittedName>
</protein>
<evidence type="ECO:0000313" key="3">
    <source>
        <dbReference type="Proteomes" id="UP001415857"/>
    </source>
</evidence>
<name>A0AAP0R821_LIQFO</name>
<organism evidence="2 3">
    <name type="scientific">Liquidambar formosana</name>
    <name type="common">Formosan gum</name>
    <dbReference type="NCBI Taxonomy" id="63359"/>
    <lineage>
        <taxon>Eukaryota</taxon>
        <taxon>Viridiplantae</taxon>
        <taxon>Streptophyta</taxon>
        <taxon>Embryophyta</taxon>
        <taxon>Tracheophyta</taxon>
        <taxon>Spermatophyta</taxon>
        <taxon>Magnoliopsida</taxon>
        <taxon>eudicotyledons</taxon>
        <taxon>Gunneridae</taxon>
        <taxon>Pentapetalae</taxon>
        <taxon>Saxifragales</taxon>
        <taxon>Altingiaceae</taxon>
        <taxon>Liquidambar</taxon>
    </lineage>
</organism>